<dbReference type="AlphaFoldDB" id="A0A9J6ANR5"/>
<evidence type="ECO:0000313" key="2">
    <source>
        <dbReference type="Proteomes" id="UP000824120"/>
    </source>
</evidence>
<organism evidence="1 2">
    <name type="scientific">Solanum commersonii</name>
    <name type="common">Commerson's wild potato</name>
    <name type="synonym">Commerson's nightshade</name>
    <dbReference type="NCBI Taxonomy" id="4109"/>
    <lineage>
        <taxon>Eukaryota</taxon>
        <taxon>Viridiplantae</taxon>
        <taxon>Streptophyta</taxon>
        <taxon>Embryophyta</taxon>
        <taxon>Tracheophyta</taxon>
        <taxon>Spermatophyta</taxon>
        <taxon>Magnoliopsida</taxon>
        <taxon>eudicotyledons</taxon>
        <taxon>Gunneridae</taxon>
        <taxon>Pentapetalae</taxon>
        <taxon>asterids</taxon>
        <taxon>lamiids</taxon>
        <taxon>Solanales</taxon>
        <taxon>Solanaceae</taxon>
        <taxon>Solanoideae</taxon>
        <taxon>Solaneae</taxon>
        <taxon>Solanum</taxon>
    </lineage>
</organism>
<keyword evidence="2" id="KW-1185">Reference proteome</keyword>
<proteinExistence type="predicted"/>
<reference evidence="1 2" key="1">
    <citation type="submission" date="2020-09" db="EMBL/GenBank/DDBJ databases">
        <title>De no assembly of potato wild relative species, Solanum commersonii.</title>
        <authorList>
            <person name="Cho K."/>
        </authorList>
    </citation>
    <scope>NUCLEOTIDE SEQUENCE [LARGE SCALE GENOMIC DNA]</scope>
    <source>
        <strain evidence="1">LZ3.2</strain>
        <tissue evidence="1">Leaf</tissue>
    </source>
</reference>
<gene>
    <name evidence="1" type="ORF">H5410_011479</name>
</gene>
<evidence type="ECO:0000313" key="1">
    <source>
        <dbReference type="EMBL" id="KAG5626261.1"/>
    </source>
</evidence>
<dbReference type="EMBL" id="JACXVP010000002">
    <property type="protein sequence ID" value="KAG5626261.1"/>
    <property type="molecule type" value="Genomic_DNA"/>
</dbReference>
<name>A0A9J6ANR5_SOLCO</name>
<protein>
    <submittedName>
        <fullName evidence="1">Uncharacterized protein</fullName>
    </submittedName>
</protein>
<dbReference type="Proteomes" id="UP000824120">
    <property type="component" value="Chromosome 2"/>
</dbReference>
<accession>A0A9J6ANR5</accession>
<sequence>MAKLHISLQRVSPLLLEPFPCPDAPMRDPSSVYEMEHGGYPQFSGVVREEVDVIIFDGTMMKYRLKQKRSYGVY</sequence>
<comment type="caution">
    <text evidence="1">The sequence shown here is derived from an EMBL/GenBank/DDBJ whole genome shotgun (WGS) entry which is preliminary data.</text>
</comment>